<organism evidence="2 3">
    <name type="scientific">Nocardioides bruguierae</name>
    <dbReference type="NCBI Taxonomy" id="2945102"/>
    <lineage>
        <taxon>Bacteria</taxon>
        <taxon>Bacillati</taxon>
        <taxon>Actinomycetota</taxon>
        <taxon>Actinomycetes</taxon>
        <taxon>Propionibacteriales</taxon>
        <taxon>Nocardioidaceae</taxon>
        <taxon>Nocardioides</taxon>
    </lineage>
</organism>
<dbReference type="RefSeq" id="WP_250826995.1">
    <property type="nucleotide sequence ID" value="NZ_JAMOIL010000009.1"/>
</dbReference>
<dbReference type="InterPro" id="IPR013113">
    <property type="entry name" value="SIP_FAD-bd"/>
</dbReference>
<comment type="caution">
    <text evidence="2">The sequence shown here is derived from an EMBL/GenBank/DDBJ whole genome shotgun (WGS) entry which is preliminary data.</text>
</comment>
<dbReference type="Gene3D" id="3.40.50.80">
    <property type="entry name" value="Nucleotide-binding domain of ferredoxin-NADP reductase (FNR) module"/>
    <property type="match status" value="1"/>
</dbReference>
<evidence type="ECO:0000259" key="1">
    <source>
        <dbReference type="PROSITE" id="PS51384"/>
    </source>
</evidence>
<dbReference type="Pfam" id="PF08021">
    <property type="entry name" value="FAD_binding_9"/>
    <property type="match status" value="1"/>
</dbReference>
<dbReference type="AlphaFoldDB" id="A0A9X2D947"/>
<protein>
    <submittedName>
        <fullName evidence="2">Siderophore-interacting protein</fullName>
    </submittedName>
</protein>
<name>A0A9X2D947_9ACTN</name>
<dbReference type="Proteomes" id="UP001139485">
    <property type="component" value="Unassembled WGS sequence"/>
</dbReference>
<dbReference type="InterPro" id="IPR039261">
    <property type="entry name" value="FNR_nucleotide-bd"/>
</dbReference>
<feature type="domain" description="FAD-binding FR-type" evidence="1">
    <location>
        <begin position="12"/>
        <end position="153"/>
    </location>
</feature>
<dbReference type="Gene3D" id="2.40.30.10">
    <property type="entry name" value="Translation factors"/>
    <property type="match status" value="1"/>
</dbReference>
<dbReference type="Pfam" id="PF04954">
    <property type="entry name" value="SIP"/>
    <property type="match status" value="1"/>
</dbReference>
<dbReference type="EMBL" id="JAMOIL010000009">
    <property type="protein sequence ID" value="MCM0620339.1"/>
    <property type="molecule type" value="Genomic_DNA"/>
</dbReference>
<keyword evidence="3" id="KW-1185">Reference proteome</keyword>
<gene>
    <name evidence="2" type="ORF">M8330_08520</name>
</gene>
<dbReference type="CDD" id="cd06193">
    <property type="entry name" value="siderophore_interacting"/>
    <property type="match status" value="1"/>
</dbReference>
<dbReference type="InterPro" id="IPR039374">
    <property type="entry name" value="SIP_fam"/>
</dbReference>
<evidence type="ECO:0000313" key="3">
    <source>
        <dbReference type="Proteomes" id="UP001139485"/>
    </source>
</evidence>
<dbReference type="GO" id="GO:0016491">
    <property type="term" value="F:oxidoreductase activity"/>
    <property type="evidence" value="ECO:0007669"/>
    <property type="project" value="InterPro"/>
</dbReference>
<evidence type="ECO:0000313" key="2">
    <source>
        <dbReference type="EMBL" id="MCM0620339.1"/>
    </source>
</evidence>
<accession>A0A9X2D947</accession>
<dbReference type="PANTHER" id="PTHR30157">
    <property type="entry name" value="FERRIC REDUCTASE, NADPH-DEPENDENT"/>
    <property type="match status" value="1"/>
</dbReference>
<sequence length="331" mass="35293">MTAAPETDQLPFLITECVVTRADRLTPSFVRVELASPDLAEFGTGGPLYDQRIKLVFPHPDGPMPQFSATGEEPAHGWYAAWSALPERERGYMRTYTVRALRGSGADTRLVVDLVVHGTDGHGEAGPGSRWAAEAREGSRVAIVGPRRGHHTGGIEFDPGTAARLLLAGDETAVPAVLATLELLPDDATGVAVLEVPDGRDAQDVAAPAGVELVWLPRDGHRVGERLHAEVLARLGHGLEARDAAAAGAVLDAGDVEDNVWETPQFSSSGEAVDQVVAPSGETGLDDLYAWIAGESRMVTGLRRALVKDLGLDRRQVAFMGYWREGVAMRG</sequence>
<dbReference type="PROSITE" id="PS51384">
    <property type="entry name" value="FAD_FR"/>
    <property type="match status" value="1"/>
</dbReference>
<dbReference type="InterPro" id="IPR007037">
    <property type="entry name" value="SIP_rossman_dom"/>
</dbReference>
<proteinExistence type="predicted"/>
<dbReference type="InterPro" id="IPR017938">
    <property type="entry name" value="Riboflavin_synthase-like_b-brl"/>
</dbReference>
<dbReference type="SUPFAM" id="SSF63380">
    <property type="entry name" value="Riboflavin synthase domain-like"/>
    <property type="match status" value="1"/>
</dbReference>
<dbReference type="InterPro" id="IPR017927">
    <property type="entry name" value="FAD-bd_FR_type"/>
</dbReference>
<dbReference type="PANTHER" id="PTHR30157:SF0">
    <property type="entry name" value="NADPH-DEPENDENT FERRIC-CHELATE REDUCTASE"/>
    <property type="match status" value="1"/>
</dbReference>
<reference evidence="2" key="1">
    <citation type="submission" date="2022-05" db="EMBL/GenBank/DDBJ databases">
        <authorList>
            <person name="Tuo L."/>
        </authorList>
    </citation>
    <scope>NUCLEOTIDE SEQUENCE</scope>
    <source>
        <strain evidence="2">BSK12Z-4</strain>
    </source>
</reference>